<proteinExistence type="predicted"/>
<accession>A0A2G8B835</accession>
<evidence type="ECO:0000313" key="2">
    <source>
        <dbReference type="Proteomes" id="UP000595446"/>
    </source>
</evidence>
<reference evidence="1 2" key="1">
    <citation type="submission" date="2020-12" db="EMBL/GenBank/DDBJ databases">
        <title>Complete genome sequence of Mycobacterium heckeshornense JCM 15655T, closely related to a pathogenic non-tuberculous mycobacterial species Mycobacterium xenopi.</title>
        <authorList>
            <person name="Yoshida M."/>
            <person name="Fukano H."/>
            <person name="Asakura T."/>
            <person name="Suzuki M."/>
            <person name="Hoshino Y."/>
        </authorList>
    </citation>
    <scope>NUCLEOTIDE SEQUENCE [LARGE SCALE GENOMIC DNA]</scope>
    <source>
        <strain evidence="1 2">JCM 15655</strain>
    </source>
</reference>
<dbReference type="InterPro" id="IPR028953">
    <property type="entry name" value="Imm_IFT-like"/>
</dbReference>
<dbReference type="AlphaFoldDB" id="A0A2G8B835"/>
<protein>
    <submittedName>
        <fullName evidence="1">Immunity factor for TNT</fullName>
    </submittedName>
</protein>
<sequence>MGGIAMTKRIEVSTRLADWARSGGWRLSEAEDGRPMFWKEGGQLRYLIGANDDGWLVITHSDRSGPEHLVLAAPSMETIERYLFGDIGSSVREHRGLPDVREPLSRDEIAPGFTLGTRAFEGVEDRMALIDSGGALVAVSSRDPWTGTDRLVRLSVYITANTDDIVASFLDPEGKPLFSLR</sequence>
<gene>
    <name evidence="1" type="ORF">MHEC_37210</name>
</gene>
<dbReference type="Proteomes" id="UP000595446">
    <property type="component" value="Chromosome"/>
</dbReference>
<organism evidence="1 2">
    <name type="scientific">Mycobacterium heckeshornense</name>
    <dbReference type="NCBI Taxonomy" id="110505"/>
    <lineage>
        <taxon>Bacteria</taxon>
        <taxon>Bacillati</taxon>
        <taxon>Actinomycetota</taxon>
        <taxon>Actinomycetes</taxon>
        <taxon>Mycobacteriales</taxon>
        <taxon>Mycobacteriaceae</taxon>
        <taxon>Mycobacterium</taxon>
    </lineage>
</organism>
<keyword evidence="2" id="KW-1185">Reference proteome</keyword>
<dbReference type="Pfam" id="PF15598">
    <property type="entry name" value="Imm61"/>
    <property type="match status" value="1"/>
</dbReference>
<dbReference type="EMBL" id="AP024237">
    <property type="protein sequence ID" value="BCO37288.1"/>
    <property type="molecule type" value="Genomic_DNA"/>
</dbReference>
<name>A0A2G8B835_9MYCO</name>
<evidence type="ECO:0000313" key="1">
    <source>
        <dbReference type="EMBL" id="BCO37288.1"/>
    </source>
</evidence>